<reference evidence="9 10" key="1">
    <citation type="journal article" date="2014" name="Nature">
        <title>An environmental bacterial taxon with a large and distinct metabolic repertoire.</title>
        <authorList>
            <person name="Wilson M.C."/>
            <person name="Mori T."/>
            <person name="Ruckert C."/>
            <person name="Uria A.R."/>
            <person name="Helf M.J."/>
            <person name="Takada K."/>
            <person name="Gernert C."/>
            <person name="Steffens U.A."/>
            <person name="Heycke N."/>
            <person name="Schmitt S."/>
            <person name="Rinke C."/>
            <person name="Helfrich E.J."/>
            <person name="Brachmann A.O."/>
            <person name="Gurgui C."/>
            <person name="Wakimoto T."/>
            <person name="Kracht M."/>
            <person name="Crusemann M."/>
            <person name="Hentschel U."/>
            <person name="Abe I."/>
            <person name="Matsunaga S."/>
            <person name="Kalinowski J."/>
            <person name="Takeyama H."/>
            <person name="Piel J."/>
        </authorList>
    </citation>
    <scope>NUCLEOTIDE SEQUENCE [LARGE SCALE GENOMIC DNA]</scope>
    <source>
        <strain evidence="10">TSY1</strain>
    </source>
</reference>
<dbReference type="AlphaFoldDB" id="W4LF48"/>
<gene>
    <name evidence="9" type="ORF">ETSY1_27175</name>
</gene>
<dbReference type="InterPro" id="IPR042213">
    <property type="entry name" value="NBD_C_sf"/>
</dbReference>
<keyword evidence="6" id="KW-0119">Carbohydrate metabolism</keyword>
<evidence type="ECO:0008006" key="11">
    <source>
        <dbReference type="Google" id="ProtNLM"/>
    </source>
</evidence>
<evidence type="ECO:0000259" key="7">
    <source>
        <dbReference type="Pfam" id="PF07005"/>
    </source>
</evidence>
<dbReference type="InterPro" id="IPR037051">
    <property type="entry name" value="4-carb_acid_sugar_kinase_N_sf"/>
</dbReference>
<evidence type="ECO:0000256" key="1">
    <source>
        <dbReference type="ARBA" id="ARBA00005715"/>
    </source>
</evidence>
<keyword evidence="10" id="KW-1185">Reference proteome</keyword>
<dbReference type="Gene3D" id="3.40.980.20">
    <property type="entry name" value="Four-carbon acid sugar kinase, nucleotide binding domain"/>
    <property type="match status" value="1"/>
</dbReference>
<dbReference type="Pfam" id="PF07005">
    <property type="entry name" value="SBD_N"/>
    <property type="match status" value="1"/>
</dbReference>
<dbReference type="Gene3D" id="3.40.50.10840">
    <property type="entry name" value="Putative sugar-binding, N-terminal domain"/>
    <property type="match status" value="1"/>
</dbReference>
<dbReference type="HOGENOM" id="CLU_044742_0_0_7"/>
<keyword evidence="3" id="KW-0547">Nucleotide-binding</keyword>
<sequence>MDQILNKQHVFDRLDPLWPEALLESIQRHVAQSSRKLVVLDDDPTGAQTVHGLALLSEWSVDKLTTELQQSDTFFVLTNSRSLPSQDAQTLALEIGQNLRQAAALAGVEIAVLSRSDSTLRGHYPTEVDALAQGLDRDIDATILVPFFDAGGRYTIDNVHYVQQGEDLVPAAQTEFAQDPVFPFSHSLMPAYIEEKTSGNIAADQVVCIGLEVLRTQGPQAVTEILMGAPKGTAIVVNGADARDIEVFVMGLLEAENRGRHYIYRTAADFVRVRAGITTKPLLAPEELAVDTHQGGLMIVGSHVAKSTEQLSYVLELTGVERVEIPVAELLDNTAQAGVLATIGAEIAEKLDAGKTVVAYTSRTLQAGATPEETLLIGKTVSDSICEMVRQLPAQPRFLIAKGGITSNDVATKGLGVKRAFVLGQLQPGVPVWETGPESKFPGMRYVIYPGNVGSPQGLADAIKSFGG</sequence>
<protein>
    <recommendedName>
        <fullName evidence="11">Hydroxyacid dehydrogenase</fullName>
    </recommendedName>
</protein>
<name>W4LF48_ENTF1</name>
<accession>W4LF48</accession>
<dbReference type="PATRIC" id="fig|1429438.4.peg.5188"/>
<dbReference type="GO" id="GO:0005524">
    <property type="term" value="F:ATP binding"/>
    <property type="evidence" value="ECO:0007669"/>
    <property type="project" value="UniProtKB-KW"/>
</dbReference>
<keyword evidence="2" id="KW-0808">Transferase</keyword>
<comment type="caution">
    <text evidence="9">The sequence shown here is derived from an EMBL/GenBank/DDBJ whole genome shotgun (WGS) entry which is preliminary data.</text>
</comment>
<organism evidence="9 10">
    <name type="scientific">Entotheonella factor</name>
    <dbReference type="NCBI Taxonomy" id="1429438"/>
    <lineage>
        <taxon>Bacteria</taxon>
        <taxon>Pseudomonadati</taxon>
        <taxon>Nitrospinota/Tectimicrobiota group</taxon>
        <taxon>Candidatus Tectimicrobiota</taxon>
        <taxon>Candidatus Entotheonellia</taxon>
        <taxon>Candidatus Entotheonellales</taxon>
        <taxon>Candidatus Entotheonellaceae</taxon>
        <taxon>Candidatus Entotheonella</taxon>
    </lineage>
</organism>
<proteinExistence type="inferred from homology"/>
<dbReference type="Pfam" id="PF17042">
    <property type="entry name" value="NBD_C"/>
    <property type="match status" value="1"/>
</dbReference>
<dbReference type="GO" id="GO:0016301">
    <property type="term" value="F:kinase activity"/>
    <property type="evidence" value="ECO:0007669"/>
    <property type="project" value="UniProtKB-KW"/>
</dbReference>
<feature type="domain" description="Four-carbon acid sugar kinase nucleotide binding" evidence="8">
    <location>
        <begin position="297"/>
        <end position="458"/>
    </location>
</feature>
<keyword evidence="5" id="KW-0067">ATP-binding</keyword>
<evidence type="ECO:0000256" key="6">
    <source>
        <dbReference type="ARBA" id="ARBA00023277"/>
    </source>
</evidence>
<evidence type="ECO:0000256" key="4">
    <source>
        <dbReference type="ARBA" id="ARBA00022777"/>
    </source>
</evidence>
<dbReference type="InterPro" id="IPR031475">
    <property type="entry name" value="NBD_C"/>
</dbReference>
<evidence type="ECO:0000313" key="10">
    <source>
        <dbReference type="Proteomes" id="UP000019141"/>
    </source>
</evidence>
<evidence type="ECO:0000256" key="5">
    <source>
        <dbReference type="ARBA" id="ARBA00022840"/>
    </source>
</evidence>
<evidence type="ECO:0000256" key="2">
    <source>
        <dbReference type="ARBA" id="ARBA00022679"/>
    </source>
</evidence>
<feature type="domain" description="Four-carbon acid sugar kinase N-terminal" evidence="7">
    <location>
        <begin position="37"/>
        <end position="272"/>
    </location>
</feature>
<dbReference type="InterPro" id="IPR010737">
    <property type="entry name" value="4-carb_acid_sugar_kinase_N"/>
</dbReference>
<dbReference type="Proteomes" id="UP000019141">
    <property type="component" value="Unassembled WGS sequence"/>
</dbReference>
<dbReference type="EMBL" id="AZHW01000807">
    <property type="protein sequence ID" value="ETW96305.1"/>
    <property type="molecule type" value="Genomic_DNA"/>
</dbReference>
<dbReference type="SUPFAM" id="SSF142764">
    <property type="entry name" value="YgbK-like"/>
    <property type="match status" value="1"/>
</dbReference>
<keyword evidence="4" id="KW-0418">Kinase</keyword>
<evidence type="ECO:0000259" key="8">
    <source>
        <dbReference type="Pfam" id="PF17042"/>
    </source>
</evidence>
<comment type="similarity">
    <text evidence="1">Belongs to the four-carbon acid sugar kinase family.</text>
</comment>
<evidence type="ECO:0000256" key="3">
    <source>
        <dbReference type="ARBA" id="ARBA00022741"/>
    </source>
</evidence>
<evidence type="ECO:0000313" key="9">
    <source>
        <dbReference type="EMBL" id="ETW96305.1"/>
    </source>
</evidence>